<gene>
    <name evidence="1" type="ORF">GIY56_06480</name>
</gene>
<keyword evidence="2" id="KW-1185">Reference proteome</keyword>
<accession>A0A6L6HL91</accession>
<organism evidence="1 2">
    <name type="scientific">Paracoccus lichenicola</name>
    <dbReference type="NCBI Taxonomy" id="2665644"/>
    <lineage>
        <taxon>Bacteria</taxon>
        <taxon>Pseudomonadati</taxon>
        <taxon>Pseudomonadota</taxon>
        <taxon>Alphaproteobacteria</taxon>
        <taxon>Rhodobacterales</taxon>
        <taxon>Paracoccaceae</taxon>
        <taxon>Paracoccus</taxon>
    </lineage>
</organism>
<proteinExistence type="predicted"/>
<dbReference type="EMBL" id="WMBT01000003">
    <property type="protein sequence ID" value="MTD99925.1"/>
    <property type="molecule type" value="Genomic_DNA"/>
</dbReference>
<protein>
    <submittedName>
        <fullName evidence="1">Uncharacterized protein</fullName>
    </submittedName>
</protein>
<name>A0A6L6HL91_9RHOB</name>
<comment type="caution">
    <text evidence="1">The sequence shown here is derived from an EMBL/GenBank/DDBJ whole genome shotgun (WGS) entry which is preliminary data.</text>
</comment>
<dbReference type="Proteomes" id="UP000481417">
    <property type="component" value="Unassembled WGS sequence"/>
</dbReference>
<evidence type="ECO:0000313" key="2">
    <source>
        <dbReference type="Proteomes" id="UP000481417"/>
    </source>
</evidence>
<sequence length="120" mass="13738">MAEFLFWEPYNDALLYGDFRKLAKAIRAGDPSIMDPKVRDLIAEQLINPQKVSRKTQARDGWPYAARVMLLASEPSMTEYKAIAIVLAENPALNEKTLEGWVRSYKQARTAHQQTIQENQ</sequence>
<dbReference type="AlphaFoldDB" id="A0A6L6HL91"/>
<dbReference type="RefSeq" id="WP_154764011.1">
    <property type="nucleotide sequence ID" value="NZ_WMBT01000003.1"/>
</dbReference>
<reference evidence="1 2" key="1">
    <citation type="submission" date="2019-11" db="EMBL/GenBank/DDBJ databases">
        <authorList>
            <person name="Lang L."/>
        </authorList>
    </citation>
    <scope>NUCLEOTIDE SEQUENCE [LARGE SCALE GENOMIC DNA]</scope>
    <source>
        <strain evidence="1 2">YIM 132242</strain>
    </source>
</reference>
<evidence type="ECO:0000313" key="1">
    <source>
        <dbReference type="EMBL" id="MTD99925.1"/>
    </source>
</evidence>